<dbReference type="AlphaFoldDB" id="A0A7W6HGB3"/>
<dbReference type="RefSeq" id="WP_183210234.1">
    <property type="nucleotide sequence ID" value="NZ_JAAAMM010000005.1"/>
</dbReference>
<reference evidence="1 2" key="1">
    <citation type="submission" date="2020-08" db="EMBL/GenBank/DDBJ databases">
        <title>Genomic Encyclopedia of Type Strains, Phase IV (KMG-IV): sequencing the most valuable type-strain genomes for metagenomic binning, comparative biology and taxonomic classification.</title>
        <authorList>
            <person name="Goeker M."/>
        </authorList>
    </citation>
    <scope>NUCLEOTIDE SEQUENCE [LARGE SCALE GENOMIC DNA]</scope>
    <source>
        <strain evidence="1 2">DSM 103570</strain>
    </source>
</reference>
<evidence type="ECO:0000313" key="1">
    <source>
        <dbReference type="EMBL" id="MBB4004628.1"/>
    </source>
</evidence>
<sequence>MSSKDTLPAAVDFPDRRSLSDLDEARLTTLWEDCGAWCIWMQEFRAGFSTQAGETEWQVLTRHEHEDVAAAHARIEDEIAAQKSL</sequence>
<dbReference type="Proteomes" id="UP000588647">
    <property type="component" value="Unassembled WGS sequence"/>
</dbReference>
<accession>A0A7W6HGB3</accession>
<dbReference type="EMBL" id="JACIEM010000005">
    <property type="protein sequence ID" value="MBB4004628.1"/>
    <property type="molecule type" value="Genomic_DNA"/>
</dbReference>
<protein>
    <submittedName>
        <fullName evidence="1">Uncharacterized protein</fullName>
    </submittedName>
</protein>
<name>A0A7W6HGB3_9HYPH</name>
<gene>
    <name evidence="1" type="ORF">GGR03_003723</name>
</gene>
<keyword evidence="2" id="KW-1185">Reference proteome</keyword>
<evidence type="ECO:0000313" key="2">
    <source>
        <dbReference type="Proteomes" id="UP000588647"/>
    </source>
</evidence>
<comment type="caution">
    <text evidence="1">The sequence shown here is derived from an EMBL/GenBank/DDBJ whole genome shotgun (WGS) entry which is preliminary data.</text>
</comment>
<proteinExistence type="predicted"/>
<organism evidence="1 2">
    <name type="scientific">Aurantimonas endophytica</name>
    <dbReference type="NCBI Taxonomy" id="1522175"/>
    <lineage>
        <taxon>Bacteria</taxon>
        <taxon>Pseudomonadati</taxon>
        <taxon>Pseudomonadota</taxon>
        <taxon>Alphaproteobacteria</taxon>
        <taxon>Hyphomicrobiales</taxon>
        <taxon>Aurantimonadaceae</taxon>
        <taxon>Aurantimonas</taxon>
    </lineage>
</organism>